<comment type="subcellular location">
    <subcellularLocation>
        <location evidence="1">Cell membrane</location>
        <topology evidence="1">Multi-pass membrane protein</topology>
    </subcellularLocation>
</comment>
<dbReference type="RefSeq" id="WP_254907220.1">
    <property type="nucleotide sequence ID" value="NZ_CP147248.1"/>
</dbReference>
<organism evidence="8 9">
    <name type="scientific">Candidatus Enterococcus lemimoniae</name>
    <dbReference type="NCBI Taxonomy" id="1834167"/>
    <lineage>
        <taxon>Bacteria</taxon>
        <taxon>Bacillati</taxon>
        <taxon>Bacillota</taxon>
        <taxon>Bacilli</taxon>
        <taxon>Lactobacillales</taxon>
        <taxon>Enterococcaceae</taxon>
        <taxon>Enterococcus</taxon>
    </lineage>
</organism>
<proteinExistence type="inferred from homology"/>
<dbReference type="InterPro" id="IPR051907">
    <property type="entry name" value="DoxX-like_oxidoreductase"/>
</dbReference>
<evidence type="ECO:0000256" key="5">
    <source>
        <dbReference type="ARBA" id="ARBA00022989"/>
    </source>
</evidence>
<evidence type="ECO:0000256" key="3">
    <source>
        <dbReference type="ARBA" id="ARBA00022475"/>
    </source>
</evidence>
<evidence type="ECO:0000313" key="8">
    <source>
        <dbReference type="EMBL" id="WYJ87466.1"/>
    </source>
</evidence>
<feature type="transmembrane region" description="Helical" evidence="7">
    <location>
        <begin position="93"/>
        <end position="112"/>
    </location>
</feature>
<dbReference type="EMBL" id="CP147248">
    <property type="protein sequence ID" value="WYJ87466.1"/>
    <property type="molecule type" value="Genomic_DNA"/>
</dbReference>
<accession>A0ABZ2T7V8</accession>
<keyword evidence="4 7" id="KW-0812">Transmembrane</keyword>
<evidence type="ECO:0000256" key="2">
    <source>
        <dbReference type="ARBA" id="ARBA00006679"/>
    </source>
</evidence>
<gene>
    <name evidence="8" type="ORF">A5866_002562</name>
</gene>
<dbReference type="PANTHER" id="PTHR33452:SF1">
    <property type="entry name" value="INNER MEMBRANE PROTEIN YPHA-RELATED"/>
    <property type="match status" value="1"/>
</dbReference>
<evidence type="ECO:0000256" key="4">
    <source>
        <dbReference type="ARBA" id="ARBA00022692"/>
    </source>
</evidence>
<reference evidence="9" key="1">
    <citation type="submission" date="2017-05" db="EMBL/GenBank/DDBJ databases">
        <title>The Genome Sequence of EEnterococcus faecalis 9F2_4866.</title>
        <authorList>
            <consortium name="The Broad Institute Genomics Platform"/>
            <consortium name="The Broad Institute Genomic Center for Infectious Diseases"/>
            <person name="Earl A."/>
            <person name="Manson A."/>
            <person name="Schwartman J."/>
            <person name="Gilmore M."/>
            <person name="Abouelleil A."/>
            <person name="Cao P."/>
            <person name="Chapman S."/>
            <person name="Cusick C."/>
            <person name="Shea T."/>
            <person name="Young S."/>
            <person name="Neafsey D."/>
            <person name="Nusbaum C."/>
            <person name="Birren B."/>
        </authorList>
    </citation>
    <scope>NUCLEOTIDE SEQUENCE [LARGE SCALE GENOMIC DNA]</scope>
    <source>
        <strain evidence="9">12C11_DIV0727</strain>
    </source>
</reference>
<name>A0ABZ2T7V8_9ENTE</name>
<dbReference type="PANTHER" id="PTHR33452">
    <property type="entry name" value="OXIDOREDUCTASE CATD-RELATED"/>
    <property type="match status" value="1"/>
</dbReference>
<evidence type="ECO:0000256" key="1">
    <source>
        <dbReference type="ARBA" id="ARBA00004651"/>
    </source>
</evidence>
<sequence length="127" mass="13810">MAKRYSEVGILLVRIMLGFTMGIHGVSKITDLNATIGFFSSLGIPSIMTWLVILLEIVGGILMIIGVLVPIVAVGFIIEIGTAMVLLGFQRGYVGGIELEVIIIVLSISMILTHWNKKIINLYPVLN</sequence>
<comment type="similarity">
    <text evidence="2">Belongs to the DoxX family.</text>
</comment>
<keyword evidence="5 7" id="KW-1133">Transmembrane helix</keyword>
<feature type="transmembrane region" description="Helical" evidence="7">
    <location>
        <begin position="7"/>
        <end position="26"/>
    </location>
</feature>
<evidence type="ECO:0000313" key="9">
    <source>
        <dbReference type="Proteomes" id="UP000195080"/>
    </source>
</evidence>
<dbReference type="Pfam" id="PF07681">
    <property type="entry name" value="DoxX"/>
    <property type="match status" value="1"/>
</dbReference>
<evidence type="ECO:0000256" key="6">
    <source>
        <dbReference type="ARBA" id="ARBA00023136"/>
    </source>
</evidence>
<keyword evidence="6 7" id="KW-0472">Membrane</keyword>
<dbReference type="InterPro" id="IPR032808">
    <property type="entry name" value="DoxX"/>
</dbReference>
<evidence type="ECO:0008006" key="10">
    <source>
        <dbReference type="Google" id="ProtNLM"/>
    </source>
</evidence>
<reference evidence="8 9" key="2">
    <citation type="submission" date="2024-03" db="EMBL/GenBank/DDBJ databases">
        <title>The Genome Sequence of Enterococcus sp. DIV0727d.</title>
        <authorList>
            <consortium name="The Broad Institute Genomics Platform"/>
            <consortium name="The Broad Institute Microbial Omics Core"/>
            <consortium name="The Broad Institute Genomic Center for Infectious Diseases"/>
            <person name="Earl A."/>
            <person name="Manson A."/>
            <person name="Gilmore M."/>
            <person name="Schwartman J."/>
            <person name="Shea T."/>
            <person name="Abouelleil A."/>
            <person name="Cao P."/>
            <person name="Chapman S."/>
            <person name="Cusick C."/>
            <person name="Young S."/>
            <person name="Neafsey D."/>
            <person name="Nusbaum C."/>
            <person name="Birren B."/>
        </authorList>
    </citation>
    <scope>NUCLEOTIDE SEQUENCE [LARGE SCALE GENOMIC DNA]</scope>
    <source>
        <strain evidence="8 9">12C11_DIV0727</strain>
    </source>
</reference>
<protein>
    <recommendedName>
        <fullName evidence="10">DoxX family protein</fullName>
    </recommendedName>
</protein>
<dbReference type="Proteomes" id="UP000195080">
    <property type="component" value="Chromosome"/>
</dbReference>
<keyword evidence="9" id="KW-1185">Reference proteome</keyword>
<keyword evidence="3" id="KW-1003">Cell membrane</keyword>
<evidence type="ECO:0000256" key="7">
    <source>
        <dbReference type="SAM" id="Phobius"/>
    </source>
</evidence>
<feature type="transmembrane region" description="Helical" evidence="7">
    <location>
        <begin position="61"/>
        <end position="87"/>
    </location>
</feature>
<feature type="transmembrane region" description="Helical" evidence="7">
    <location>
        <begin position="32"/>
        <end position="54"/>
    </location>
</feature>